<protein>
    <recommendedName>
        <fullName evidence="4">FACT complex subunit</fullName>
    </recommendedName>
</protein>
<dbReference type="Proteomes" id="UP001189429">
    <property type="component" value="Unassembled WGS sequence"/>
</dbReference>
<feature type="compositionally biased region" description="Gly residues" evidence="1">
    <location>
        <begin position="1"/>
        <end position="14"/>
    </location>
</feature>
<accession>A0ABN9XJX4</accession>
<feature type="compositionally biased region" description="Acidic residues" evidence="1">
    <location>
        <begin position="28"/>
        <end position="37"/>
    </location>
</feature>
<keyword evidence="3" id="KW-1185">Reference proteome</keyword>
<organism evidence="2 3">
    <name type="scientific">Prorocentrum cordatum</name>
    <dbReference type="NCBI Taxonomy" id="2364126"/>
    <lineage>
        <taxon>Eukaryota</taxon>
        <taxon>Sar</taxon>
        <taxon>Alveolata</taxon>
        <taxon>Dinophyceae</taxon>
        <taxon>Prorocentrales</taxon>
        <taxon>Prorocentraceae</taxon>
        <taxon>Prorocentrum</taxon>
    </lineage>
</organism>
<sequence>MDDIGGGFGAGGMGLDDDKDPDWKDLSSDSEDSEDEESTKKDAGTCTEEAAAGERAEQEATGRGAAPQGKAASD</sequence>
<name>A0ABN9XJX4_9DINO</name>
<evidence type="ECO:0008006" key="4">
    <source>
        <dbReference type="Google" id="ProtNLM"/>
    </source>
</evidence>
<gene>
    <name evidence="2" type="ORF">PCOR1329_LOCUS76444</name>
</gene>
<feature type="region of interest" description="Disordered" evidence="1">
    <location>
        <begin position="1"/>
        <end position="74"/>
    </location>
</feature>
<proteinExistence type="predicted"/>
<dbReference type="EMBL" id="CAUYUJ010020503">
    <property type="protein sequence ID" value="CAK0898706.1"/>
    <property type="molecule type" value="Genomic_DNA"/>
</dbReference>
<evidence type="ECO:0000256" key="1">
    <source>
        <dbReference type="SAM" id="MobiDB-lite"/>
    </source>
</evidence>
<reference evidence="2" key="1">
    <citation type="submission" date="2023-10" db="EMBL/GenBank/DDBJ databases">
        <authorList>
            <person name="Chen Y."/>
            <person name="Shah S."/>
            <person name="Dougan E. K."/>
            <person name="Thang M."/>
            <person name="Chan C."/>
        </authorList>
    </citation>
    <scope>NUCLEOTIDE SEQUENCE [LARGE SCALE GENOMIC DNA]</scope>
</reference>
<comment type="caution">
    <text evidence="2">The sequence shown here is derived from an EMBL/GenBank/DDBJ whole genome shotgun (WGS) entry which is preliminary data.</text>
</comment>
<evidence type="ECO:0000313" key="2">
    <source>
        <dbReference type="EMBL" id="CAK0898706.1"/>
    </source>
</evidence>
<evidence type="ECO:0000313" key="3">
    <source>
        <dbReference type="Proteomes" id="UP001189429"/>
    </source>
</evidence>